<name>A0A316WJ14_9FLAO</name>
<dbReference type="Proteomes" id="UP000236413">
    <property type="component" value="Unassembled WGS sequence"/>
</dbReference>
<reference evidence="2 3" key="1">
    <citation type="submission" date="2018-04" db="EMBL/GenBank/DDBJ databases">
        <title>Chryseobacterium oncorhynchi 701B-08T from rainbow trout, and Chryseobacterium viscerum 687B-08T from diseased fish.</title>
        <authorList>
            <person name="Jeong J.-J."/>
            <person name="Lee Y.J."/>
            <person name="Pathiraja D."/>
            <person name="Park B."/>
            <person name="Choi I.-G."/>
            <person name="Kim K.D."/>
        </authorList>
    </citation>
    <scope>NUCLEOTIDE SEQUENCE [LARGE SCALE GENOMIC DNA]</scope>
    <source>
        <strain evidence="2 3">687B-08</strain>
    </source>
</reference>
<comment type="caution">
    <text evidence="2">The sequence shown here is derived from an EMBL/GenBank/DDBJ whole genome shotgun (WGS) entry which is preliminary data.</text>
</comment>
<keyword evidence="1" id="KW-1133">Transmembrane helix</keyword>
<gene>
    <name evidence="2" type="ORF">C1634_013795</name>
</gene>
<evidence type="ECO:0000313" key="2">
    <source>
        <dbReference type="EMBL" id="PWN61129.1"/>
    </source>
</evidence>
<dbReference type="RefSeq" id="WP_103232811.1">
    <property type="nucleotide sequence ID" value="NZ_PPEG02000005.1"/>
</dbReference>
<dbReference type="AlphaFoldDB" id="A0A316WJ14"/>
<feature type="transmembrane region" description="Helical" evidence="1">
    <location>
        <begin position="49"/>
        <end position="68"/>
    </location>
</feature>
<proteinExistence type="predicted"/>
<dbReference type="EMBL" id="PPEG02000005">
    <property type="protein sequence ID" value="PWN61129.1"/>
    <property type="molecule type" value="Genomic_DNA"/>
</dbReference>
<protein>
    <submittedName>
        <fullName evidence="2">Uncharacterized protein</fullName>
    </submittedName>
</protein>
<evidence type="ECO:0000313" key="3">
    <source>
        <dbReference type="Proteomes" id="UP000236413"/>
    </source>
</evidence>
<keyword evidence="1" id="KW-0472">Membrane</keyword>
<evidence type="ECO:0000256" key="1">
    <source>
        <dbReference type="SAM" id="Phobius"/>
    </source>
</evidence>
<accession>A0A316WJ14</accession>
<keyword evidence="1" id="KW-0812">Transmembrane</keyword>
<sequence>MKKELLKQLRSDYEELEIKPSADLWSRIDQMGLEIEKSPAMSPKKAFQWWKYAAVLILLFSVGVLLYFNENHPVNTIHSTAHTKPAKKNIEKLFPQNSDIHVAENIKTENNTSQKRVEENVSLPQTYQQEEIVQKERFSSSKEEQIIVSDYEIKAPVLDRNIDLVPDKASLAEKKKMEYIKADELLQGREFQKKREENKTDIRKFGTLDMTKIKVKSPNSLKIFGVTVFSDSLESK</sequence>
<organism evidence="2 3">
    <name type="scientific">Chryseobacterium viscerum</name>
    <dbReference type="NCBI Taxonomy" id="1037377"/>
    <lineage>
        <taxon>Bacteria</taxon>
        <taxon>Pseudomonadati</taxon>
        <taxon>Bacteroidota</taxon>
        <taxon>Flavobacteriia</taxon>
        <taxon>Flavobacteriales</taxon>
        <taxon>Weeksellaceae</taxon>
        <taxon>Chryseobacterium group</taxon>
        <taxon>Chryseobacterium</taxon>
    </lineage>
</organism>